<organism evidence="2 3">
    <name type="scientific">Myxacorys almedinensis A</name>
    <dbReference type="NCBI Taxonomy" id="2690445"/>
    <lineage>
        <taxon>Bacteria</taxon>
        <taxon>Bacillati</taxon>
        <taxon>Cyanobacteriota</taxon>
        <taxon>Cyanophyceae</taxon>
        <taxon>Leptolyngbyales</taxon>
        <taxon>Leptolyngbyaceae</taxon>
        <taxon>Myxacorys</taxon>
        <taxon>Myxacorys almedinensis</taxon>
    </lineage>
</organism>
<dbReference type="Pfam" id="PF13410">
    <property type="entry name" value="GST_C_2"/>
    <property type="match status" value="1"/>
</dbReference>
<dbReference type="InterPro" id="IPR036249">
    <property type="entry name" value="Thioredoxin-like_sf"/>
</dbReference>
<dbReference type="Pfam" id="PF13409">
    <property type="entry name" value="GST_N_2"/>
    <property type="match status" value="1"/>
</dbReference>
<sequence length="219" mass="24943">MTSLTLIIGNKNYSSWSLRPWLAMKQFNLPFSEIRIPLYTPAATAQIRQYCPFGNGKVPILIHESRIVWDSLAIFEYLTEMFPERSWWSGDYAARATARSICAEMHSGFLALRHHLPMNCRAHLPGQEIGSEVQNDIDRITTIWRDCRQTYGTGDTFLFGRFTIADAMFAPVVLRFRTYGVSLDAICQAYADCVLALPAMQEWLQTAAAETEEITAFEQ</sequence>
<dbReference type="PANTHER" id="PTHR42673">
    <property type="entry name" value="MALEYLACETOACETATE ISOMERASE"/>
    <property type="match status" value="1"/>
</dbReference>
<gene>
    <name evidence="2" type="ORF">GS601_02040</name>
</gene>
<dbReference type="InterPro" id="IPR040079">
    <property type="entry name" value="Glutathione_S-Trfase"/>
</dbReference>
<dbReference type="RefSeq" id="WP_162421594.1">
    <property type="nucleotide sequence ID" value="NZ_WVIE01000002.1"/>
</dbReference>
<dbReference type="InterPro" id="IPR036282">
    <property type="entry name" value="Glutathione-S-Trfase_C_sf"/>
</dbReference>
<dbReference type="PANTHER" id="PTHR42673:SF4">
    <property type="entry name" value="MALEYLACETOACETATE ISOMERASE"/>
    <property type="match status" value="1"/>
</dbReference>
<dbReference type="CDD" id="cd03194">
    <property type="entry name" value="GST_C_3"/>
    <property type="match status" value="1"/>
</dbReference>
<dbReference type="GO" id="GO:0006559">
    <property type="term" value="P:L-phenylalanine catabolic process"/>
    <property type="evidence" value="ECO:0007669"/>
    <property type="project" value="TreeGrafter"/>
</dbReference>
<dbReference type="InterPro" id="IPR004045">
    <property type="entry name" value="Glutathione_S-Trfase_N"/>
</dbReference>
<dbReference type="GO" id="GO:0004364">
    <property type="term" value="F:glutathione transferase activity"/>
    <property type="evidence" value="ECO:0007669"/>
    <property type="project" value="TreeGrafter"/>
</dbReference>
<dbReference type="PROSITE" id="PS50404">
    <property type="entry name" value="GST_NTER"/>
    <property type="match status" value="1"/>
</dbReference>
<dbReference type="SFLD" id="SFLDS00019">
    <property type="entry name" value="Glutathione_Transferase_(cytos"/>
    <property type="match status" value="1"/>
</dbReference>
<dbReference type="CDD" id="cd03043">
    <property type="entry name" value="GST_N_1"/>
    <property type="match status" value="1"/>
</dbReference>
<evidence type="ECO:0000259" key="1">
    <source>
        <dbReference type="PROSITE" id="PS50404"/>
    </source>
</evidence>
<dbReference type="Gene3D" id="1.20.1050.10">
    <property type="match status" value="1"/>
</dbReference>
<dbReference type="SUPFAM" id="SSF47616">
    <property type="entry name" value="GST C-terminal domain-like"/>
    <property type="match status" value="1"/>
</dbReference>
<keyword evidence="3" id="KW-1185">Reference proteome</keyword>
<protein>
    <submittedName>
        <fullName evidence="2">Glutathione S-transferase</fullName>
    </submittedName>
</protein>
<evidence type="ECO:0000313" key="3">
    <source>
        <dbReference type="Proteomes" id="UP000646053"/>
    </source>
</evidence>
<proteinExistence type="predicted"/>
<dbReference type="SUPFAM" id="SSF52833">
    <property type="entry name" value="Thioredoxin-like"/>
    <property type="match status" value="1"/>
</dbReference>
<evidence type="ECO:0000313" key="2">
    <source>
        <dbReference type="EMBL" id="NDJ16076.1"/>
    </source>
</evidence>
<dbReference type="GO" id="GO:0016034">
    <property type="term" value="F:maleylacetoacetate isomerase activity"/>
    <property type="evidence" value="ECO:0007669"/>
    <property type="project" value="TreeGrafter"/>
</dbReference>
<dbReference type="AlphaFoldDB" id="A0A8J7Z1I3"/>
<accession>A0A8J7Z1I3</accession>
<name>A0A8J7Z1I3_9CYAN</name>
<dbReference type="Proteomes" id="UP000646053">
    <property type="component" value="Unassembled WGS sequence"/>
</dbReference>
<reference evidence="2" key="1">
    <citation type="submission" date="2019-12" db="EMBL/GenBank/DDBJ databases">
        <title>High-Quality draft genome sequences of three cyanobacteria isolated from the limestone walls of the Old Cathedral of Coimbra.</title>
        <authorList>
            <person name="Tiago I."/>
            <person name="Soares F."/>
            <person name="Portugal A."/>
        </authorList>
    </citation>
    <scope>NUCLEOTIDE SEQUENCE</scope>
    <source>
        <strain evidence="2">A</strain>
    </source>
</reference>
<comment type="caution">
    <text evidence="2">The sequence shown here is derived from an EMBL/GenBank/DDBJ whole genome shotgun (WGS) entry which is preliminary data.</text>
</comment>
<feature type="domain" description="GST N-terminal" evidence="1">
    <location>
        <begin position="4"/>
        <end position="86"/>
    </location>
</feature>
<dbReference type="EMBL" id="WVIE01000002">
    <property type="protein sequence ID" value="NDJ16076.1"/>
    <property type="molecule type" value="Genomic_DNA"/>
</dbReference>
<dbReference type="Gene3D" id="3.40.30.10">
    <property type="entry name" value="Glutaredoxin"/>
    <property type="match status" value="1"/>
</dbReference>
<dbReference type="GO" id="GO:0006749">
    <property type="term" value="P:glutathione metabolic process"/>
    <property type="evidence" value="ECO:0007669"/>
    <property type="project" value="TreeGrafter"/>
</dbReference>